<sequence length="571" mass="65066">MASFTIILSFMSSWIPASFKPPSIASHNGDSNPLLPTNGGTSFDEDDEDYGIELEMQQFAVNDSTTARVRHNWPPRYTVVAVFGIVILVATILLRSSSKSAGRSSVFPGPLLPGPVYDFWNVSNARIDTLFAAQSSTLAMAQARYALRNSRPPPPAYDKWYDFARGNSCLIDEYDQISRDFEPFYQLAQDDPVFFKKMIELGSENVKKDGKGMTTGAFAGGRFSLTDNQSTLYTSEWPRTFERFSNWMPDMNVILNGRDEPRILFNYRKADARPKALNVSDPTPFEHSPQPTHSYFKDEMQCTIPNRPTGFTEPANDVSAFMLYASSTQFTIDLYPILSMTKISPCFADILVPSEFYYSDSFWAPRYSHPNDINWADKTAKLYWRGMNSGGRMYDDNYHAFPRFRLIDIGRKHRKIMDVRLSGFHDDLCGERCNGEAIEKEYDVAHISSPREDVYKYKYVFDVDGNSFSGRYLGLLRSGTLVFKSTVFLEYFGDWLRPFEHYIPVLPDLSDLVAKVEWAIAHDKEAQAIQQAGQRFAERVLTDAQNDCYFSLVLLEWARLQGMADEVQATE</sequence>
<feature type="signal peptide" evidence="4">
    <location>
        <begin position="1"/>
        <end position="19"/>
    </location>
</feature>
<evidence type="ECO:0000256" key="4">
    <source>
        <dbReference type="SAM" id="SignalP"/>
    </source>
</evidence>
<dbReference type="AlphaFoldDB" id="A0AAD6UY86"/>
<dbReference type="InterPro" id="IPR006598">
    <property type="entry name" value="CAP10"/>
</dbReference>
<keyword evidence="4" id="KW-0732">Signal</keyword>
<keyword evidence="3" id="KW-0472">Membrane</keyword>
<keyword evidence="3" id="KW-0812">Transmembrane</keyword>
<evidence type="ECO:0000313" key="7">
    <source>
        <dbReference type="Proteomes" id="UP001219525"/>
    </source>
</evidence>
<evidence type="ECO:0000256" key="2">
    <source>
        <dbReference type="ARBA" id="ARBA00022679"/>
    </source>
</evidence>
<comment type="caution">
    <text evidence="6">The sequence shown here is derived from an EMBL/GenBank/DDBJ whole genome shotgun (WGS) entry which is preliminary data.</text>
</comment>
<evidence type="ECO:0000313" key="6">
    <source>
        <dbReference type="EMBL" id="KAJ7194673.1"/>
    </source>
</evidence>
<dbReference type="GO" id="GO:0016740">
    <property type="term" value="F:transferase activity"/>
    <property type="evidence" value="ECO:0007669"/>
    <property type="project" value="UniProtKB-KW"/>
</dbReference>
<gene>
    <name evidence="6" type="ORF">GGX14DRAFT_475797</name>
</gene>
<dbReference type="PANTHER" id="PTHR12203">
    <property type="entry name" value="KDEL LYS-ASP-GLU-LEU CONTAINING - RELATED"/>
    <property type="match status" value="1"/>
</dbReference>
<feature type="transmembrane region" description="Helical" evidence="3">
    <location>
        <begin position="77"/>
        <end position="94"/>
    </location>
</feature>
<accession>A0AAD6UY86</accession>
<feature type="chain" id="PRO_5042189238" evidence="4">
    <location>
        <begin position="20"/>
        <end position="571"/>
    </location>
</feature>
<organism evidence="6 7">
    <name type="scientific">Mycena pura</name>
    <dbReference type="NCBI Taxonomy" id="153505"/>
    <lineage>
        <taxon>Eukaryota</taxon>
        <taxon>Fungi</taxon>
        <taxon>Dikarya</taxon>
        <taxon>Basidiomycota</taxon>
        <taxon>Agaricomycotina</taxon>
        <taxon>Agaricomycetes</taxon>
        <taxon>Agaricomycetidae</taxon>
        <taxon>Agaricales</taxon>
        <taxon>Marasmiineae</taxon>
        <taxon>Mycenaceae</taxon>
        <taxon>Mycena</taxon>
    </lineage>
</organism>
<dbReference type="EMBL" id="JARJCW010000096">
    <property type="protein sequence ID" value="KAJ7194673.1"/>
    <property type="molecule type" value="Genomic_DNA"/>
</dbReference>
<proteinExistence type="inferred from homology"/>
<keyword evidence="3" id="KW-1133">Transmembrane helix</keyword>
<keyword evidence="2 6" id="KW-0808">Transferase</keyword>
<evidence type="ECO:0000256" key="1">
    <source>
        <dbReference type="ARBA" id="ARBA00010118"/>
    </source>
</evidence>
<feature type="domain" description="Glycosyl transferase CAP10" evidence="5">
    <location>
        <begin position="314"/>
        <end position="564"/>
    </location>
</feature>
<protein>
    <submittedName>
        <fullName evidence="6">Glycosyl transferase family 90-domain-containing protein</fullName>
    </submittedName>
</protein>
<comment type="similarity">
    <text evidence="1">Belongs to the glycosyltransferase 90 family.</text>
</comment>
<dbReference type="SMART" id="SM00672">
    <property type="entry name" value="CAP10"/>
    <property type="match status" value="1"/>
</dbReference>
<dbReference type="Pfam" id="PF05686">
    <property type="entry name" value="Glyco_transf_90"/>
    <property type="match status" value="1"/>
</dbReference>
<dbReference type="Proteomes" id="UP001219525">
    <property type="component" value="Unassembled WGS sequence"/>
</dbReference>
<evidence type="ECO:0000259" key="5">
    <source>
        <dbReference type="SMART" id="SM00672"/>
    </source>
</evidence>
<name>A0AAD6UY86_9AGAR</name>
<reference evidence="6" key="1">
    <citation type="submission" date="2023-03" db="EMBL/GenBank/DDBJ databases">
        <title>Massive genome expansion in bonnet fungi (Mycena s.s.) driven by repeated elements and novel gene families across ecological guilds.</title>
        <authorList>
            <consortium name="Lawrence Berkeley National Laboratory"/>
            <person name="Harder C.B."/>
            <person name="Miyauchi S."/>
            <person name="Viragh M."/>
            <person name="Kuo A."/>
            <person name="Thoen E."/>
            <person name="Andreopoulos B."/>
            <person name="Lu D."/>
            <person name="Skrede I."/>
            <person name="Drula E."/>
            <person name="Henrissat B."/>
            <person name="Morin E."/>
            <person name="Kohler A."/>
            <person name="Barry K."/>
            <person name="LaButti K."/>
            <person name="Morin E."/>
            <person name="Salamov A."/>
            <person name="Lipzen A."/>
            <person name="Mereny Z."/>
            <person name="Hegedus B."/>
            <person name="Baldrian P."/>
            <person name="Stursova M."/>
            <person name="Weitz H."/>
            <person name="Taylor A."/>
            <person name="Grigoriev I.V."/>
            <person name="Nagy L.G."/>
            <person name="Martin F."/>
            <person name="Kauserud H."/>
        </authorList>
    </citation>
    <scope>NUCLEOTIDE SEQUENCE</scope>
    <source>
        <strain evidence="6">9144</strain>
    </source>
</reference>
<dbReference type="PANTHER" id="PTHR12203:SF35">
    <property type="entry name" value="PROTEIN O-GLUCOSYLTRANSFERASE 1"/>
    <property type="match status" value="1"/>
</dbReference>
<dbReference type="InterPro" id="IPR051091">
    <property type="entry name" value="O-Glucosyltr/Glycosyltrsf_90"/>
</dbReference>
<keyword evidence="7" id="KW-1185">Reference proteome</keyword>
<evidence type="ECO:0000256" key="3">
    <source>
        <dbReference type="SAM" id="Phobius"/>
    </source>
</evidence>